<evidence type="ECO:0000259" key="3">
    <source>
        <dbReference type="Pfam" id="PF11774"/>
    </source>
</evidence>
<dbReference type="InterPro" id="IPR024412">
    <property type="entry name" value="Lsr2_dim_dom"/>
</dbReference>
<dbReference type="Gene3D" id="3.30.60.230">
    <property type="entry name" value="Lsr2, dimerization domain"/>
    <property type="match status" value="1"/>
</dbReference>
<dbReference type="InterPro" id="IPR055370">
    <property type="entry name" value="Lsr2_DNA-bd"/>
</dbReference>
<dbReference type="EMBL" id="JANAFB010000009">
    <property type="protein sequence ID" value="MCP3425463.1"/>
    <property type="molecule type" value="Genomic_DNA"/>
</dbReference>
<dbReference type="RefSeq" id="WP_254165699.1">
    <property type="nucleotide sequence ID" value="NZ_JANAFB010000009.1"/>
</dbReference>
<evidence type="ECO:0000313" key="6">
    <source>
        <dbReference type="Proteomes" id="UP001139502"/>
    </source>
</evidence>
<dbReference type="Pfam" id="PF11774">
    <property type="entry name" value="Lsr2"/>
    <property type="match status" value="1"/>
</dbReference>
<evidence type="ECO:0000256" key="2">
    <source>
        <dbReference type="SAM" id="MobiDB-lite"/>
    </source>
</evidence>
<accession>A0A9X2HII2</accession>
<dbReference type="InterPro" id="IPR042261">
    <property type="entry name" value="Lsr2-like_dimerization"/>
</dbReference>
<dbReference type="Gene3D" id="4.10.320.10">
    <property type="entry name" value="E3-binding domain"/>
    <property type="match status" value="1"/>
</dbReference>
<gene>
    <name evidence="5" type="ORF">NBM05_05375</name>
</gene>
<evidence type="ECO:0000259" key="4">
    <source>
        <dbReference type="Pfam" id="PF23359"/>
    </source>
</evidence>
<dbReference type="Pfam" id="PF23359">
    <property type="entry name" value="Lsr2_DNA-bd"/>
    <property type="match status" value="1"/>
</dbReference>
<feature type="domain" description="Lsr2 DNA-binding" evidence="4">
    <location>
        <begin position="75"/>
        <end position="108"/>
    </location>
</feature>
<dbReference type="GO" id="GO:0003677">
    <property type="term" value="F:DNA binding"/>
    <property type="evidence" value="ECO:0007669"/>
    <property type="project" value="UniProtKB-KW"/>
</dbReference>
<comment type="caution">
    <text evidence="5">The sequence shown here is derived from an EMBL/GenBank/DDBJ whole genome shotgun (WGS) entry which is preliminary data.</text>
</comment>
<dbReference type="Proteomes" id="UP001139502">
    <property type="component" value="Unassembled WGS sequence"/>
</dbReference>
<sequence length="112" mass="12473">MAQKVNVILEDDLDGGAAAETVRFSLDGKQYEMDLSAENAERLRAELRPFAEKARRVKPRSGRGAAQAESAPRSGETARIRQWAKDNGYEISDRGRIHKDVREAYRAAQQAA</sequence>
<evidence type="ECO:0000313" key="5">
    <source>
        <dbReference type="EMBL" id="MCP3425463.1"/>
    </source>
</evidence>
<protein>
    <submittedName>
        <fullName evidence="5">Lsr2 family protein</fullName>
    </submittedName>
</protein>
<feature type="domain" description="Lsr2 dimerization" evidence="3">
    <location>
        <begin position="1"/>
        <end position="58"/>
    </location>
</feature>
<organism evidence="5 6">
    <name type="scientific">Rothia santali</name>
    <dbReference type="NCBI Taxonomy" id="2949643"/>
    <lineage>
        <taxon>Bacteria</taxon>
        <taxon>Bacillati</taxon>
        <taxon>Actinomycetota</taxon>
        <taxon>Actinomycetes</taxon>
        <taxon>Micrococcales</taxon>
        <taxon>Micrococcaceae</taxon>
        <taxon>Rothia</taxon>
    </lineage>
</organism>
<feature type="region of interest" description="Disordered" evidence="2">
    <location>
        <begin position="54"/>
        <end position="81"/>
    </location>
</feature>
<dbReference type="InterPro" id="IPR036625">
    <property type="entry name" value="E3-bd_dom_sf"/>
</dbReference>
<dbReference type="AlphaFoldDB" id="A0A9X2HII2"/>
<evidence type="ECO:0000256" key="1">
    <source>
        <dbReference type="ARBA" id="ARBA00023125"/>
    </source>
</evidence>
<dbReference type="GO" id="GO:0016746">
    <property type="term" value="F:acyltransferase activity"/>
    <property type="evidence" value="ECO:0007669"/>
    <property type="project" value="InterPro"/>
</dbReference>
<proteinExistence type="predicted"/>
<name>A0A9X2HII2_9MICC</name>
<keyword evidence="6" id="KW-1185">Reference proteome</keyword>
<reference evidence="5" key="1">
    <citation type="submission" date="2022-06" db="EMBL/GenBank/DDBJ databases">
        <title>Rothia sp. isolated from sandalwood seedling.</title>
        <authorList>
            <person name="Tuikhar N."/>
            <person name="Kirdat K."/>
            <person name="Thorat V."/>
            <person name="Swetha P."/>
            <person name="Padma S."/>
            <person name="Sundararaj R."/>
            <person name="Yadav A."/>
        </authorList>
    </citation>
    <scope>NUCLEOTIDE SEQUENCE</scope>
    <source>
        <strain evidence="5">AR01</strain>
    </source>
</reference>
<keyword evidence="1" id="KW-0238">DNA-binding</keyword>